<dbReference type="Pfam" id="PF03466">
    <property type="entry name" value="LysR_substrate"/>
    <property type="match status" value="1"/>
</dbReference>
<dbReference type="GO" id="GO:0000976">
    <property type="term" value="F:transcription cis-regulatory region binding"/>
    <property type="evidence" value="ECO:0007669"/>
    <property type="project" value="TreeGrafter"/>
</dbReference>
<dbReference type="InterPro" id="IPR036390">
    <property type="entry name" value="WH_DNA-bd_sf"/>
</dbReference>
<organism evidence="6 7">
    <name type="scientific">Listeria rocourtiae</name>
    <dbReference type="NCBI Taxonomy" id="647910"/>
    <lineage>
        <taxon>Bacteria</taxon>
        <taxon>Bacillati</taxon>
        <taxon>Bacillota</taxon>
        <taxon>Bacilli</taxon>
        <taxon>Bacillales</taxon>
        <taxon>Listeriaceae</taxon>
        <taxon>Listeria</taxon>
    </lineage>
</organism>
<dbReference type="PANTHER" id="PTHR30126">
    <property type="entry name" value="HTH-TYPE TRANSCRIPTIONAL REGULATOR"/>
    <property type="match status" value="1"/>
</dbReference>
<dbReference type="RefSeq" id="WP_051994248.1">
    <property type="nucleotide sequence ID" value="NZ_JAASUO010000005.1"/>
</dbReference>
<dbReference type="SUPFAM" id="SSF53850">
    <property type="entry name" value="Periplasmic binding protein-like II"/>
    <property type="match status" value="1"/>
</dbReference>
<protein>
    <submittedName>
        <fullName evidence="6">DNA-binding transcriptional LysR family regulator</fullName>
    </submittedName>
</protein>
<dbReference type="Proteomes" id="UP000295558">
    <property type="component" value="Unassembled WGS sequence"/>
</dbReference>
<dbReference type="EMBL" id="SNZK01000007">
    <property type="protein sequence ID" value="TDR52610.1"/>
    <property type="molecule type" value="Genomic_DNA"/>
</dbReference>
<dbReference type="GO" id="GO:0003700">
    <property type="term" value="F:DNA-binding transcription factor activity"/>
    <property type="evidence" value="ECO:0007669"/>
    <property type="project" value="InterPro"/>
</dbReference>
<dbReference type="InterPro" id="IPR005119">
    <property type="entry name" value="LysR_subst-bd"/>
</dbReference>
<dbReference type="STRING" id="1265846.PROCOU_07503"/>
<feature type="domain" description="HTH lysR-type" evidence="5">
    <location>
        <begin position="1"/>
        <end position="58"/>
    </location>
</feature>
<accession>A0A4R6ZJU7</accession>
<comment type="similarity">
    <text evidence="1">Belongs to the LysR transcriptional regulatory family.</text>
</comment>
<dbReference type="Pfam" id="PF00126">
    <property type="entry name" value="HTH_1"/>
    <property type="match status" value="1"/>
</dbReference>
<gene>
    <name evidence="6" type="ORF">DFP96_10747</name>
</gene>
<evidence type="ECO:0000259" key="5">
    <source>
        <dbReference type="PROSITE" id="PS50931"/>
    </source>
</evidence>
<keyword evidence="3 6" id="KW-0238">DNA-binding</keyword>
<name>A0A4R6ZJU7_9LIST</name>
<dbReference type="PANTHER" id="PTHR30126:SF39">
    <property type="entry name" value="HTH-TYPE TRANSCRIPTIONAL REGULATOR CYSL"/>
    <property type="match status" value="1"/>
</dbReference>
<proteinExistence type="inferred from homology"/>
<keyword evidence="2" id="KW-0805">Transcription regulation</keyword>
<dbReference type="PRINTS" id="PR00039">
    <property type="entry name" value="HTHLYSR"/>
</dbReference>
<comment type="caution">
    <text evidence="6">The sequence shown here is derived from an EMBL/GenBank/DDBJ whole genome shotgun (WGS) entry which is preliminary data.</text>
</comment>
<dbReference type="OrthoDB" id="9785745at2"/>
<evidence type="ECO:0000256" key="2">
    <source>
        <dbReference type="ARBA" id="ARBA00023015"/>
    </source>
</evidence>
<dbReference type="PROSITE" id="PS50931">
    <property type="entry name" value="HTH_LYSR"/>
    <property type="match status" value="1"/>
</dbReference>
<evidence type="ECO:0000256" key="3">
    <source>
        <dbReference type="ARBA" id="ARBA00023125"/>
    </source>
</evidence>
<keyword evidence="7" id="KW-1185">Reference proteome</keyword>
<keyword evidence="4" id="KW-0804">Transcription</keyword>
<dbReference type="SUPFAM" id="SSF46785">
    <property type="entry name" value="Winged helix' DNA-binding domain"/>
    <property type="match status" value="1"/>
</dbReference>
<dbReference type="AlphaFoldDB" id="A0A4R6ZJU7"/>
<dbReference type="InterPro" id="IPR036388">
    <property type="entry name" value="WH-like_DNA-bd_sf"/>
</dbReference>
<dbReference type="Gene3D" id="1.10.10.10">
    <property type="entry name" value="Winged helix-like DNA-binding domain superfamily/Winged helix DNA-binding domain"/>
    <property type="match status" value="1"/>
</dbReference>
<evidence type="ECO:0000313" key="7">
    <source>
        <dbReference type="Proteomes" id="UP000295558"/>
    </source>
</evidence>
<dbReference type="InterPro" id="IPR000847">
    <property type="entry name" value="LysR_HTH_N"/>
</dbReference>
<evidence type="ECO:0000256" key="1">
    <source>
        <dbReference type="ARBA" id="ARBA00009437"/>
    </source>
</evidence>
<reference evidence="6 7" key="1">
    <citation type="submission" date="2019-03" db="EMBL/GenBank/DDBJ databases">
        <title>Genomic Encyclopedia of Type Strains, Phase III (KMG-III): the genomes of soil and plant-associated and newly described type strains.</title>
        <authorList>
            <person name="Whitman W."/>
        </authorList>
    </citation>
    <scope>NUCLEOTIDE SEQUENCE [LARGE SCALE GENOMIC DNA]</scope>
    <source>
        <strain evidence="6 7">CECT 7972</strain>
    </source>
</reference>
<evidence type="ECO:0000256" key="4">
    <source>
        <dbReference type="ARBA" id="ARBA00023163"/>
    </source>
</evidence>
<evidence type="ECO:0000313" key="6">
    <source>
        <dbReference type="EMBL" id="TDR52610.1"/>
    </source>
</evidence>
<dbReference type="Gene3D" id="3.40.190.10">
    <property type="entry name" value="Periplasmic binding protein-like II"/>
    <property type="match status" value="2"/>
</dbReference>
<sequence length="282" mass="32342">MFQWLETFISVYENNNFTKAANELSISQPTISVHIEKLETEIGVVLFERSSNKKITPTLAAHFLYEKTKRMQSSWDNVIDELVSISSGKNRSFKIGASQTIGNYLIPKVLGKLQKAFPKVDFEIIIDNSESIFQSVSILDTDIGLVESPLVSSNIDRQEFMYDRMILLGKPESTTWILREEGSGIREYSDRYMMEHNISPETELVINSNEVILQLVELGYGRTLQSELVNYSSSIEAEETLLIRPLYAISNKNHPDLDRQIIQFIFSLFNLSKNKPYGRWPL</sequence>